<evidence type="ECO:0000313" key="2">
    <source>
        <dbReference type="Proteomes" id="UP001056436"/>
    </source>
</evidence>
<organism evidence="1 2">
    <name type="scientific">Colletotrichum abscissum</name>
    <dbReference type="NCBI Taxonomy" id="1671311"/>
    <lineage>
        <taxon>Eukaryota</taxon>
        <taxon>Fungi</taxon>
        <taxon>Dikarya</taxon>
        <taxon>Ascomycota</taxon>
        <taxon>Pezizomycotina</taxon>
        <taxon>Sordariomycetes</taxon>
        <taxon>Hypocreomycetidae</taxon>
        <taxon>Glomerellales</taxon>
        <taxon>Glomerellaceae</taxon>
        <taxon>Colletotrichum</taxon>
        <taxon>Colletotrichum acutatum species complex</taxon>
    </lineage>
</organism>
<sequence length="37" mass="4276">MQRPVRATTRGLRRRVRTHIATLTTTKTPHSRVAFAM</sequence>
<comment type="caution">
    <text evidence="1">The sequence shown here is derived from an EMBL/GenBank/DDBJ whole genome shotgun (WGS) entry which is preliminary data.</text>
</comment>
<proteinExistence type="predicted"/>
<name>A0A9P9WYY8_9PEZI</name>
<gene>
    <name evidence="1" type="ORF">CABS02_15498</name>
</gene>
<reference evidence="1" key="1">
    <citation type="submission" date="2019-01" db="EMBL/GenBank/DDBJ databases">
        <title>Colletotrichum abscissum LGMF1257.</title>
        <authorList>
            <person name="Baroncelli R."/>
        </authorList>
    </citation>
    <scope>NUCLEOTIDE SEQUENCE</scope>
    <source>
        <strain evidence="1">Ca142</strain>
    </source>
</reference>
<protein>
    <submittedName>
        <fullName evidence="1">Uncharacterized protein</fullName>
    </submittedName>
</protein>
<dbReference type="AlphaFoldDB" id="A0A9P9WYY8"/>
<dbReference type="EMBL" id="SDAQ01000407">
    <property type="protein sequence ID" value="KAI3526896.1"/>
    <property type="molecule type" value="Genomic_DNA"/>
</dbReference>
<keyword evidence="2" id="KW-1185">Reference proteome</keyword>
<dbReference type="Proteomes" id="UP001056436">
    <property type="component" value="Unassembled WGS sequence"/>
</dbReference>
<evidence type="ECO:0000313" key="1">
    <source>
        <dbReference type="EMBL" id="KAI3526896.1"/>
    </source>
</evidence>
<accession>A0A9P9WYY8</accession>